<evidence type="ECO:0000256" key="3">
    <source>
        <dbReference type="ARBA" id="ARBA00022771"/>
    </source>
</evidence>
<feature type="domain" description="FLZ-type" evidence="5">
    <location>
        <begin position="266"/>
        <end position="309"/>
    </location>
</feature>
<sequence>MGNMVTHLADLESYIARIHWSSSLSAWPYTNNSQNSDSVRNPNSPLNLRDDHYSKLCDLSRFSYSRASGTPPTDRLNCSRIGLSILFSLVNEINPYEEIINSSKNIVFRQQFNMNAITSFSHLNLYLDSSVRSIEVSSRLGGLDANSRRCDQVSPCLFGSSNLSYNQNPNASSKTSSQNKDTPCPIASPLHRSFFDLTLEEMEQLEEYTRISFHGPNRKVTHIFCDYIFECHPSDLSSFTETNGQVGESYQVANQWGSSIRNLRDDFLKNCYTCKKNLEGIDIYMYRGDGTFCSYECRYEEILTDRIREIEREMEKRSNEKSPRSSNDRIIFLLDDELLGPHIYG</sequence>
<comment type="caution">
    <text evidence="6">The sequence shown here is derived from an EMBL/GenBank/DDBJ whole genome shotgun (WGS) entry which is preliminary data.</text>
</comment>
<organism evidence="6 7">
    <name type="scientific">Ilex paraguariensis</name>
    <name type="common">yerba mate</name>
    <dbReference type="NCBI Taxonomy" id="185542"/>
    <lineage>
        <taxon>Eukaryota</taxon>
        <taxon>Viridiplantae</taxon>
        <taxon>Streptophyta</taxon>
        <taxon>Embryophyta</taxon>
        <taxon>Tracheophyta</taxon>
        <taxon>Spermatophyta</taxon>
        <taxon>Magnoliopsida</taxon>
        <taxon>eudicotyledons</taxon>
        <taxon>Gunneridae</taxon>
        <taxon>Pentapetalae</taxon>
        <taxon>asterids</taxon>
        <taxon>campanulids</taxon>
        <taxon>Aquifoliales</taxon>
        <taxon>Aquifoliaceae</taxon>
        <taxon>Ilex</taxon>
    </lineage>
</organism>
<evidence type="ECO:0000256" key="2">
    <source>
        <dbReference type="ARBA" id="ARBA00022723"/>
    </source>
</evidence>
<dbReference type="InterPro" id="IPR044585">
    <property type="entry name" value="FLZ10/11"/>
</dbReference>
<keyword evidence="2" id="KW-0479">Metal-binding</keyword>
<dbReference type="Pfam" id="PF04570">
    <property type="entry name" value="zf-FLZ"/>
    <property type="match status" value="1"/>
</dbReference>
<evidence type="ECO:0000259" key="5">
    <source>
        <dbReference type="PROSITE" id="PS51795"/>
    </source>
</evidence>
<gene>
    <name evidence="6" type="ORF">ILEXP_LOCUS30271</name>
</gene>
<keyword evidence="7" id="KW-1185">Reference proteome</keyword>
<evidence type="ECO:0000313" key="6">
    <source>
        <dbReference type="EMBL" id="CAK9161466.1"/>
    </source>
</evidence>
<feature type="zinc finger region" description="FLZ-type" evidence="4">
    <location>
        <begin position="266"/>
        <end position="309"/>
    </location>
</feature>
<keyword evidence="3" id="KW-0862">Zinc</keyword>
<dbReference type="PROSITE" id="PS51795">
    <property type="entry name" value="ZF_FLZ"/>
    <property type="match status" value="1"/>
</dbReference>
<name>A0ABC8SW95_9AQUA</name>
<accession>A0ABC8SW95</accession>
<dbReference type="InterPro" id="IPR007650">
    <property type="entry name" value="Zf-FLZ_dom"/>
</dbReference>
<keyword evidence="3" id="KW-0863">Zinc-finger</keyword>
<dbReference type="PANTHER" id="PTHR46868">
    <property type="entry name" value="FCS-LIKE ZINC FINGER 11"/>
    <property type="match status" value="1"/>
</dbReference>
<dbReference type="PANTHER" id="PTHR46868:SF3">
    <property type="entry name" value="FCS-LIKE ZINC FINGER 11"/>
    <property type="match status" value="1"/>
</dbReference>
<proteinExistence type="inferred from homology"/>
<dbReference type="AlphaFoldDB" id="A0ABC8SW95"/>
<dbReference type="GO" id="GO:0008270">
    <property type="term" value="F:zinc ion binding"/>
    <property type="evidence" value="ECO:0007669"/>
    <property type="project" value="UniProtKB-KW"/>
</dbReference>
<dbReference type="EMBL" id="CAUOFW020003691">
    <property type="protein sequence ID" value="CAK9161466.1"/>
    <property type="molecule type" value="Genomic_DNA"/>
</dbReference>
<evidence type="ECO:0000256" key="4">
    <source>
        <dbReference type="PROSITE-ProRule" id="PRU01131"/>
    </source>
</evidence>
<protein>
    <recommendedName>
        <fullName evidence="5">FLZ-type domain-containing protein</fullName>
    </recommendedName>
</protein>
<evidence type="ECO:0000256" key="1">
    <source>
        <dbReference type="ARBA" id="ARBA00009374"/>
    </source>
</evidence>
<dbReference type="Proteomes" id="UP001642360">
    <property type="component" value="Unassembled WGS sequence"/>
</dbReference>
<reference evidence="6 7" key="1">
    <citation type="submission" date="2024-02" db="EMBL/GenBank/DDBJ databases">
        <authorList>
            <person name="Vignale AGUSTIN F."/>
            <person name="Sosa J E."/>
            <person name="Modenutti C."/>
        </authorList>
    </citation>
    <scope>NUCLEOTIDE SEQUENCE [LARGE SCALE GENOMIC DNA]</scope>
</reference>
<evidence type="ECO:0000313" key="7">
    <source>
        <dbReference type="Proteomes" id="UP001642360"/>
    </source>
</evidence>
<comment type="similarity">
    <text evidence="1">Belongs to the FLZ family.</text>
</comment>